<feature type="region of interest" description="Disordered" evidence="1">
    <location>
        <begin position="19"/>
        <end position="45"/>
    </location>
</feature>
<proteinExistence type="predicted"/>
<reference evidence="2 3" key="1">
    <citation type="submission" date="2022-05" db="EMBL/GenBank/DDBJ databases">
        <authorList>
            <consortium name="Genoscope - CEA"/>
            <person name="William W."/>
        </authorList>
    </citation>
    <scope>NUCLEOTIDE SEQUENCE [LARGE SCALE GENOMIC DNA]</scope>
</reference>
<protein>
    <submittedName>
        <fullName evidence="2">Uncharacterized protein</fullName>
    </submittedName>
</protein>
<gene>
    <name evidence="2" type="ORF">PLOB_00030587</name>
</gene>
<comment type="caution">
    <text evidence="2">The sequence shown here is derived from an EMBL/GenBank/DDBJ whole genome shotgun (WGS) entry which is preliminary data.</text>
</comment>
<evidence type="ECO:0000313" key="2">
    <source>
        <dbReference type="EMBL" id="CAH3184540.1"/>
    </source>
</evidence>
<organism evidence="2 3">
    <name type="scientific">Porites lobata</name>
    <dbReference type="NCBI Taxonomy" id="104759"/>
    <lineage>
        <taxon>Eukaryota</taxon>
        <taxon>Metazoa</taxon>
        <taxon>Cnidaria</taxon>
        <taxon>Anthozoa</taxon>
        <taxon>Hexacorallia</taxon>
        <taxon>Scleractinia</taxon>
        <taxon>Fungiina</taxon>
        <taxon>Poritidae</taxon>
        <taxon>Porites</taxon>
    </lineage>
</organism>
<evidence type="ECO:0000313" key="3">
    <source>
        <dbReference type="Proteomes" id="UP001159405"/>
    </source>
</evidence>
<name>A0ABN8S0H5_9CNID</name>
<sequence>MASLDSKGEIVPILELPNPEETQLRKGENEPTDISVRQTLGGPKGVGHRDVSQILSECTALFTQSLPSTQWNERISNVGQSWWNLLQKRLPGSSESGFLRSLEYFSVIRGRVGVINDTAFSVAFKEWKFCRHELDVLQSKDFMECPTCAVFQHSAHVDGNAKLYRYKSAARHIVFVGCKKLLWDELQMKMRTSLTTYNANPIGRAPDYKEGCRPDCHGWKSIWGLTITEK</sequence>
<dbReference type="EMBL" id="CALNXK010000391">
    <property type="protein sequence ID" value="CAH3184540.1"/>
    <property type="molecule type" value="Genomic_DNA"/>
</dbReference>
<evidence type="ECO:0000256" key="1">
    <source>
        <dbReference type="SAM" id="MobiDB-lite"/>
    </source>
</evidence>
<dbReference type="Proteomes" id="UP001159405">
    <property type="component" value="Unassembled WGS sequence"/>
</dbReference>
<keyword evidence="3" id="KW-1185">Reference proteome</keyword>
<accession>A0ABN8S0H5</accession>